<evidence type="ECO:0000256" key="11">
    <source>
        <dbReference type="ARBA" id="ARBA00023180"/>
    </source>
</evidence>
<dbReference type="PANTHER" id="PTHR23037">
    <property type="entry name" value="CYTOKINE RECEPTOR"/>
    <property type="match status" value="1"/>
</dbReference>
<dbReference type="AlphaFoldDB" id="A0AAN7SKZ7"/>
<comment type="function">
    <text evidence="15">Receptor for interleukin-2. This beta subunit is involved in receptor mediated endocytosis and transduces the mitogenic signals of IL2. Probably in association with IL15RA, involved in the stimulation of neutrophil phagocytosis by IL15.</text>
</comment>
<feature type="domain" description="Fibronectin type-III" evidence="19">
    <location>
        <begin position="161"/>
        <end position="263"/>
    </location>
</feature>
<evidence type="ECO:0000256" key="6">
    <source>
        <dbReference type="ARBA" id="ARBA00022729"/>
    </source>
</evidence>
<evidence type="ECO:0000256" key="9">
    <source>
        <dbReference type="ARBA" id="ARBA00023157"/>
    </source>
</evidence>
<dbReference type="Pfam" id="PF00041">
    <property type="entry name" value="fn3"/>
    <property type="match status" value="1"/>
</dbReference>
<dbReference type="GO" id="GO:0004896">
    <property type="term" value="F:cytokine receptor activity"/>
    <property type="evidence" value="ECO:0007669"/>
    <property type="project" value="InterPro"/>
</dbReference>
<dbReference type="PROSITE" id="PS50853">
    <property type="entry name" value="FN3"/>
    <property type="match status" value="1"/>
</dbReference>
<dbReference type="PROSITE" id="PS01355">
    <property type="entry name" value="HEMATOPO_REC_S_F1"/>
    <property type="match status" value="1"/>
</dbReference>
<keyword evidence="6 18" id="KW-0732">Signal</keyword>
<evidence type="ECO:0000256" key="13">
    <source>
        <dbReference type="ARBA" id="ARBA00031280"/>
    </source>
</evidence>
<dbReference type="SUPFAM" id="SSF49265">
    <property type="entry name" value="Fibronectin type III"/>
    <property type="match status" value="2"/>
</dbReference>
<dbReference type="InterPro" id="IPR040951">
    <property type="entry name" value="IL2RB_N1"/>
</dbReference>
<keyword evidence="10" id="KW-0675">Receptor</keyword>
<evidence type="ECO:0000256" key="15">
    <source>
        <dbReference type="ARBA" id="ARBA00045664"/>
    </source>
</evidence>
<evidence type="ECO:0000256" key="3">
    <source>
        <dbReference type="ARBA" id="ARBA00016239"/>
    </source>
</evidence>
<accession>A0AAN7SKZ7</accession>
<dbReference type="InterPro" id="IPR036116">
    <property type="entry name" value="FN3_sf"/>
</dbReference>
<dbReference type="PANTHER" id="PTHR23037:SF30">
    <property type="entry name" value="INTERLEUKIN-2 RECEPTOR SUBUNIT BETA"/>
    <property type="match status" value="1"/>
</dbReference>
<keyword evidence="21" id="KW-1185">Reference proteome</keyword>
<feature type="transmembrane region" description="Helical" evidence="17">
    <location>
        <begin position="269"/>
        <end position="291"/>
    </location>
</feature>
<dbReference type="InterPro" id="IPR003961">
    <property type="entry name" value="FN3_dom"/>
</dbReference>
<evidence type="ECO:0000259" key="19">
    <source>
        <dbReference type="PROSITE" id="PS50853"/>
    </source>
</evidence>
<keyword evidence="7 17" id="KW-1133">Transmembrane helix</keyword>
<evidence type="ECO:0000256" key="10">
    <source>
        <dbReference type="ARBA" id="ARBA00023170"/>
    </source>
</evidence>
<dbReference type="Gene3D" id="2.60.40.10">
    <property type="entry name" value="Immunoglobulins"/>
    <property type="match status" value="2"/>
</dbReference>
<sequence length="597" mass="66797">MLGGRLLSFSVSPVQMKPSLLLLRHLWLCSLMPLSLASDSAQGASSLTCWYDSRAALFCDWNPARDLVEAPCQLEILSNLSFCDRLFPLPEKFKEHCELPKAEHMTGLRRCIKTFSKNSNTQCFTTADRLTMSVHCQIGENRSIPVRIKDFNPLANIKLRPPGNLQLVHKTENTYNLTWSLNISSHYLDGEREYQVRYRTTSQSWEEARNFTIVQDQMWVVFESLSPDSKYEAAVRARPSASSCCKGVWSDWSETILWRTYADQTSRPVLPALIVSTCIFVIIGTAFLINLRTLKWFKKILKIHIPDPEKFFPPLVSVHGGDIQKWLSSPFSTSSYCVNSTTPEISVLEVMQKNDHESQFLLSKGTLTPDPPLETSGHSVSSCFTNQGYFLFHLPNSFEIEPCQVYFTYEPFTQEGSGSEDGESYHALPSPDLCTLAEDMPMLSHNFLHCIKVTRGFQNSSFMEETEGEAQQAIAISGALRSSEGTSPTPVLKQDEKVMDKAALQPAEALGQLDTDFPDPLDLHDSDTIDVAEGRAGPPTDPCTPAAHATSSFSQPPPLRQTQDEDQCRTAFSSQVPNTGAYLSLRDLQSQYSHCSV</sequence>
<gene>
    <name evidence="20" type="ORF">QYF61_018363</name>
</gene>
<dbReference type="Pfam" id="PF18707">
    <property type="entry name" value="IL2RB_N1"/>
    <property type="match status" value="1"/>
</dbReference>
<dbReference type="InterPro" id="IPR003531">
    <property type="entry name" value="Hempt_rcpt_S_F1_CS"/>
</dbReference>
<keyword evidence="8 17" id="KW-0472">Membrane</keyword>
<keyword evidence="4" id="KW-1003">Cell membrane</keyword>
<keyword evidence="9" id="KW-1015">Disulfide bond</keyword>
<evidence type="ECO:0000256" key="18">
    <source>
        <dbReference type="SAM" id="SignalP"/>
    </source>
</evidence>
<comment type="similarity">
    <text evidence="2">Belongs to the type I cytokine receptor family. Type 4 subfamily.</text>
</comment>
<protein>
    <recommendedName>
        <fullName evidence="3">Interleukin-2 receptor subunit beta</fullName>
    </recommendedName>
    <alternativeName>
        <fullName evidence="14">High affinity IL-2 receptor subunit beta</fullName>
    </alternativeName>
    <alternativeName>
        <fullName evidence="13">p70-75</fullName>
    </alternativeName>
</protein>
<evidence type="ECO:0000256" key="4">
    <source>
        <dbReference type="ARBA" id="ARBA00022475"/>
    </source>
</evidence>
<evidence type="ECO:0000313" key="20">
    <source>
        <dbReference type="EMBL" id="KAK4831603.1"/>
    </source>
</evidence>
<comment type="caution">
    <text evidence="20">The sequence shown here is derived from an EMBL/GenBank/DDBJ whole genome shotgun (WGS) entry which is preliminary data.</text>
</comment>
<evidence type="ECO:0000256" key="5">
    <source>
        <dbReference type="ARBA" id="ARBA00022692"/>
    </source>
</evidence>
<dbReference type="SMART" id="SM00060">
    <property type="entry name" value="FN3"/>
    <property type="match status" value="1"/>
</dbReference>
<comment type="subcellular location">
    <subcellularLocation>
        <location evidence="1">Cell membrane</location>
        <topology evidence="1">Single-pass type I membrane protein</topology>
    </subcellularLocation>
</comment>
<organism evidence="20 21">
    <name type="scientific">Mycteria americana</name>
    <name type="common">Wood stork</name>
    <dbReference type="NCBI Taxonomy" id="33587"/>
    <lineage>
        <taxon>Eukaryota</taxon>
        <taxon>Metazoa</taxon>
        <taxon>Chordata</taxon>
        <taxon>Craniata</taxon>
        <taxon>Vertebrata</taxon>
        <taxon>Euteleostomi</taxon>
        <taxon>Archelosauria</taxon>
        <taxon>Archosauria</taxon>
        <taxon>Dinosauria</taxon>
        <taxon>Saurischia</taxon>
        <taxon>Theropoda</taxon>
        <taxon>Coelurosauria</taxon>
        <taxon>Aves</taxon>
        <taxon>Neognathae</taxon>
        <taxon>Neoaves</taxon>
        <taxon>Aequornithes</taxon>
        <taxon>Ciconiiformes</taxon>
        <taxon>Ciconiidae</taxon>
        <taxon>Mycteria</taxon>
    </lineage>
</organism>
<comment type="subunit">
    <text evidence="12">Non-covalent dimer of an alpha and a beta subunit. IL2R exists in 3 different forms: a high affinity dimer, an intermediate affinity monomer (beta subunit), and a low affinity monomer (alpha subunit). The high and intermediate affinity forms also associate with a gamma subunit. Interacts with SHB upon interleukin stimulation.</text>
</comment>
<evidence type="ECO:0000256" key="17">
    <source>
        <dbReference type="SAM" id="Phobius"/>
    </source>
</evidence>
<evidence type="ECO:0000256" key="14">
    <source>
        <dbReference type="ARBA" id="ARBA00032935"/>
    </source>
</evidence>
<evidence type="ECO:0000256" key="8">
    <source>
        <dbReference type="ARBA" id="ARBA00023136"/>
    </source>
</evidence>
<evidence type="ECO:0000256" key="12">
    <source>
        <dbReference type="ARBA" id="ARBA00026094"/>
    </source>
</evidence>
<evidence type="ECO:0000313" key="21">
    <source>
        <dbReference type="Proteomes" id="UP001333110"/>
    </source>
</evidence>
<dbReference type="EMBL" id="JAUNZN010000001">
    <property type="protein sequence ID" value="KAK4831603.1"/>
    <property type="molecule type" value="Genomic_DNA"/>
</dbReference>
<evidence type="ECO:0000256" key="16">
    <source>
        <dbReference type="SAM" id="MobiDB-lite"/>
    </source>
</evidence>
<dbReference type="GO" id="GO:0016064">
    <property type="term" value="P:immunoglobulin mediated immune response"/>
    <property type="evidence" value="ECO:0007669"/>
    <property type="project" value="TreeGrafter"/>
</dbReference>
<dbReference type="CDD" id="cd00063">
    <property type="entry name" value="FN3"/>
    <property type="match status" value="1"/>
</dbReference>
<dbReference type="GO" id="GO:0009897">
    <property type="term" value="C:external side of plasma membrane"/>
    <property type="evidence" value="ECO:0007669"/>
    <property type="project" value="TreeGrafter"/>
</dbReference>
<evidence type="ECO:0000256" key="7">
    <source>
        <dbReference type="ARBA" id="ARBA00022989"/>
    </source>
</evidence>
<name>A0AAN7SKZ7_MYCAM</name>
<dbReference type="Proteomes" id="UP001333110">
    <property type="component" value="Unassembled WGS sequence"/>
</dbReference>
<keyword evidence="5 17" id="KW-0812">Transmembrane</keyword>
<dbReference type="GO" id="GO:0019976">
    <property type="term" value="F:interleukin-2 binding"/>
    <property type="evidence" value="ECO:0007669"/>
    <property type="project" value="TreeGrafter"/>
</dbReference>
<evidence type="ECO:0000256" key="2">
    <source>
        <dbReference type="ARBA" id="ARBA00008280"/>
    </source>
</evidence>
<proteinExistence type="inferred from homology"/>
<evidence type="ECO:0000256" key="1">
    <source>
        <dbReference type="ARBA" id="ARBA00004251"/>
    </source>
</evidence>
<keyword evidence="11" id="KW-0325">Glycoprotein</keyword>
<feature type="region of interest" description="Disordered" evidence="16">
    <location>
        <begin position="530"/>
        <end position="571"/>
    </location>
</feature>
<feature type="signal peptide" evidence="18">
    <location>
        <begin position="1"/>
        <end position="37"/>
    </location>
</feature>
<feature type="chain" id="PRO_5042982636" description="Interleukin-2 receptor subunit beta" evidence="18">
    <location>
        <begin position="38"/>
        <end position="597"/>
    </location>
</feature>
<dbReference type="InterPro" id="IPR013783">
    <property type="entry name" value="Ig-like_fold"/>
</dbReference>
<reference evidence="20 21" key="1">
    <citation type="journal article" date="2023" name="J. Hered.">
        <title>Chromosome-level genome of the wood stork (Mycteria americana) provides insight into avian chromosome evolution.</title>
        <authorList>
            <person name="Flamio R. Jr."/>
            <person name="Ramstad K.M."/>
        </authorList>
    </citation>
    <scope>NUCLEOTIDE SEQUENCE [LARGE SCALE GENOMIC DNA]</scope>
    <source>
        <strain evidence="20">JAX WOST 10</strain>
    </source>
</reference>